<name>A0ABN5VDS2_9ACTN</name>
<sequence length="68" mass="6955">MFAPTHHTLTGLDGQVVGDGTGQSLVVEVPSQYPTEVRGQRLLIDRVRAGRPVAHVAGVSGMGGCGTG</sequence>
<gene>
    <name evidence="1" type="ORF">SGFS_024880</name>
</gene>
<reference evidence="1 2" key="2">
    <citation type="journal article" date="2023" name="ChemBioChem">
        <title>Acyltransferase Domain Exchange between Two Independent Type I Polyketide Synthases in the Same Producer Strain of Macrolide Antibiotics.</title>
        <authorList>
            <person name="Kudo F."/>
            <person name="Kishikawa K."/>
            <person name="Tsuboi K."/>
            <person name="Kido T."/>
            <person name="Usui T."/>
            <person name="Hashimoto J."/>
            <person name="Shin-Ya K."/>
            <person name="Miyanaga A."/>
            <person name="Eguchi T."/>
        </authorList>
    </citation>
    <scope>NUCLEOTIDE SEQUENCE [LARGE SCALE GENOMIC DNA]</scope>
    <source>
        <strain evidence="1 2">A-8890</strain>
    </source>
</reference>
<dbReference type="EMBL" id="AP018448">
    <property type="protein sequence ID" value="BBC31194.1"/>
    <property type="molecule type" value="Genomic_DNA"/>
</dbReference>
<dbReference type="Proteomes" id="UP001321542">
    <property type="component" value="Chromosome"/>
</dbReference>
<reference evidence="1 2" key="1">
    <citation type="journal article" date="2010" name="ChemBioChem">
        <title>Cloning and characterization of the biosynthetic gene cluster of 16-membered macrolide antibiotic FD-891: involvement of a dual functional cytochrome P450 monooxygenase catalyzing epoxidation and hydroxylation.</title>
        <authorList>
            <person name="Kudo F."/>
            <person name="Motegi A."/>
            <person name="Mizoue K."/>
            <person name="Eguchi T."/>
        </authorList>
    </citation>
    <scope>NUCLEOTIDE SEQUENCE [LARGE SCALE GENOMIC DNA]</scope>
    <source>
        <strain evidence="1 2">A-8890</strain>
    </source>
</reference>
<organism evidence="1 2">
    <name type="scientific">Streptomyces graminofaciens</name>
    <dbReference type="NCBI Taxonomy" id="68212"/>
    <lineage>
        <taxon>Bacteria</taxon>
        <taxon>Bacillati</taxon>
        <taxon>Actinomycetota</taxon>
        <taxon>Actinomycetes</taxon>
        <taxon>Kitasatosporales</taxon>
        <taxon>Streptomycetaceae</taxon>
        <taxon>Streptomyces</taxon>
    </lineage>
</organism>
<evidence type="ECO:0000313" key="1">
    <source>
        <dbReference type="EMBL" id="BBC31194.1"/>
    </source>
</evidence>
<protein>
    <submittedName>
        <fullName evidence="1">Uncharacterized protein</fullName>
    </submittedName>
</protein>
<keyword evidence="2" id="KW-1185">Reference proteome</keyword>
<accession>A0ABN5VDS2</accession>
<evidence type="ECO:0000313" key="2">
    <source>
        <dbReference type="Proteomes" id="UP001321542"/>
    </source>
</evidence>
<proteinExistence type="predicted"/>